<dbReference type="EMBL" id="MU001687">
    <property type="protein sequence ID" value="KAF2455294.1"/>
    <property type="molecule type" value="Genomic_DNA"/>
</dbReference>
<evidence type="ECO:0000256" key="9">
    <source>
        <dbReference type="SAM" id="Phobius"/>
    </source>
</evidence>
<organism evidence="11 12">
    <name type="scientific">Lineolata rhizophorae</name>
    <dbReference type="NCBI Taxonomy" id="578093"/>
    <lineage>
        <taxon>Eukaryota</taxon>
        <taxon>Fungi</taxon>
        <taxon>Dikarya</taxon>
        <taxon>Ascomycota</taxon>
        <taxon>Pezizomycotina</taxon>
        <taxon>Dothideomycetes</taxon>
        <taxon>Dothideomycetes incertae sedis</taxon>
        <taxon>Lineolatales</taxon>
        <taxon>Lineolataceae</taxon>
        <taxon>Lineolata</taxon>
    </lineage>
</organism>
<feature type="transmembrane region" description="Helical" evidence="9">
    <location>
        <begin position="262"/>
        <end position="284"/>
    </location>
</feature>
<keyword evidence="12" id="KW-1185">Reference proteome</keyword>
<comment type="subcellular location">
    <subcellularLocation>
        <location evidence="2">Endoplasmic reticulum membrane</location>
        <topology evidence="2">Multi-pass membrane protein</topology>
    </subcellularLocation>
</comment>
<keyword evidence="5 9" id="KW-0812">Transmembrane</keyword>
<accession>A0A6A6NUZ2</accession>
<reference evidence="11" key="1">
    <citation type="journal article" date="2020" name="Stud. Mycol.">
        <title>101 Dothideomycetes genomes: a test case for predicting lifestyles and emergence of pathogens.</title>
        <authorList>
            <person name="Haridas S."/>
            <person name="Albert R."/>
            <person name="Binder M."/>
            <person name="Bloem J."/>
            <person name="Labutti K."/>
            <person name="Salamov A."/>
            <person name="Andreopoulos B."/>
            <person name="Baker S."/>
            <person name="Barry K."/>
            <person name="Bills G."/>
            <person name="Bluhm B."/>
            <person name="Cannon C."/>
            <person name="Castanera R."/>
            <person name="Culley D."/>
            <person name="Daum C."/>
            <person name="Ezra D."/>
            <person name="Gonzalez J."/>
            <person name="Henrissat B."/>
            <person name="Kuo A."/>
            <person name="Liang C."/>
            <person name="Lipzen A."/>
            <person name="Lutzoni F."/>
            <person name="Magnuson J."/>
            <person name="Mondo S."/>
            <person name="Nolan M."/>
            <person name="Ohm R."/>
            <person name="Pangilinan J."/>
            <person name="Park H.-J."/>
            <person name="Ramirez L."/>
            <person name="Alfaro M."/>
            <person name="Sun H."/>
            <person name="Tritt A."/>
            <person name="Yoshinaga Y."/>
            <person name="Zwiers L.-H."/>
            <person name="Turgeon B."/>
            <person name="Goodwin S."/>
            <person name="Spatafora J."/>
            <person name="Crous P."/>
            <person name="Grigoriev I."/>
        </authorList>
    </citation>
    <scope>NUCLEOTIDE SEQUENCE</scope>
    <source>
        <strain evidence="11">ATCC 16933</strain>
    </source>
</reference>
<evidence type="ECO:0000256" key="7">
    <source>
        <dbReference type="ARBA" id="ARBA00023136"/>
    </source>
</evidence>
<evidence type="ECO:0000256" key="3">
    <source>
        <dbReference type="ARBA" id="ARBA00010425"/>
    </source>
</evidence>
<dbReference type="Pfam" id="PF03151">
    <property type="entry name" value="TPT"/>
    <property type="match status" value="1"/>
</dbReference>
<comment type="function">
    <text evidence="1">Involved in the import of GDP-mannose from the cytoplasm into the Golgi lumen.</text>
</comment>
<feature type="compositionally biased region" description="Basic and acidic residues" evidence="8">
    <location>
        <begin position="1"/>
        <end position="10"/>
    </location>
</feature>
<dbReference type="InterPro" id="IPR004853">
    <property type="entry name" value="Sugar_P_trans_dom"/>
</dbReference>
<evidence type="ECO:0000256" key="4">
    <source>
        <dbReference type="ARBA" id="ARBA00011182"/>
    </source>
</evidence>
<dbReference type="Proteomes" id="UP000799766">
    <property type="component" value="Unassembled WGS sequence"/>
</dbReference>
<dbReference type="PANTHER" id="PTHR11132">
    <property type="entry name" value="SOLUTE CARRIER FAMILY 35"/>
    <property type="match status" value="1"/>
</dbReference>
<dbReference type="GO" id="GO:0005789">
    <property type="term" value="C:endoplasmic reticulum membrane"/>
    <property type="evidence" value="ECO:0007669"/>
    <property type="project" value="UniProtKB-SubCell"/>
</dbReference>
<dbReference type="OrthoDB" id="6418713at2759"/>
<evidence type="ECO:0000256" key="2">
    <source>
        <dbReference type="ARBA" id="ARBA00004477"/>
    </source>
</evidence>
<feature type="transmembrane region" description="Helical" evidence="9">
    <location>
        <begin position="113"/>
        <end position="138"/>
    </location>
</feature>
<protein>
    <submittedName>
        <fullName evidence="11">Triose-phosphate transporter family-domain-containing protein</fullName>
    </submittedName>
</protein>
<dbReference type="InterPro" id="IPR050186">
    <property type="entry name" value="TPT_transporter"/>
</dbReference>
<evidence type="ECO:0000256" key="8">
    <source>
        <dbReference type="SAM" id="MobiDB-lite"/>
    </source>
</evidence>
<feature type="transmembrane region" description="Helical" evidence="9">
    <location>
        <begin position="229"/>
        <end position="250"/>
    </location>
</feature>
<feature type="region of interest" description="Disordered" evidence="8">
    <location>
        <begin position="1"/>
        <end position="39"/>
    </location>
</feature>
<comment type="subunit">
    <text evidence="4">Homooligomer.</text>
</comment>
<gene>
    <name evidence="11" type="ORF">BDY21DRAFT_289647</name>
</gene>
<keyword evidence="6 9" id="KW-1133">Transmembrane helix</keyword>
<evidence type="ECO:0000313" key="11">
    <source>
        <dbReference type="EMBL" id="KAF2455294.1"/>
    </source>
</evidence>
<evidence type="ECO:0000256" key="1">
    <source>
        <dbReference type="ARBA" id="ARBA00003420"/>
    </source>
</evidence>
<feature type="transmembrane region" description="Helical" evidence="9">
    <location>
        <begin position="145"/>
        <end position="164"/>
    </location>
</feature>
<feature type="transmembrane region" description="Helical" evidence="9">
    <location>
        <begin position="176"/>
        <end position="208"/>
    </location>
</feature>
<sequence>MSASDEKARNSGEQPRAEAPQAPMLPTTNPPPEKAAEPSKPALHPAFYIAAWIGLSSSVIIFNKWILDTAKFHYPIFLTTWHLAFATLVTQALARGTTVLDSRHKVPMTGRVYLRAIVPIGVFFSLSLICGNVTYLYLSVSFIQMLKATTPVAVLLTTWALGVAPPNMKTLYNVSFIVIGVIIASFGEIKFVLVGFLFQVGGIVFEAIRLTMVQRLLSSAEFKMDPLVSLYYFAPACAVMNGAVCLVLEVPRMSLEDVARVGGVTLLINALVAFLLNVSVVMLIGKTSSLVLTLSGVLKDILLVVASMLFFGDPVSLLQAFGYSVALAGLLYYKLGGDALRDHAGHARRAWADYGARRPKARRALVLAAAAGLAALLLLAAGMGAGLAPRYGSVAAERIESLIGSEGAQEGGLEVGSS</sequence>
<feature type="domain" description="Sugar phosphate transporter" evidence="10">
    <location>
        <begin position="46"/>
        <end position="333"/>
    </location>
</feature>
<comment type="similarity">
    <text evidence="3">Belongs to the TPT transporter family. SLC35D subfamily.</text>
</comment>
<feature type="transmembrane region" description="Helical" evidence="9">
    <location>
        <begin position="317"/>
        <end position="333"/>
    </location>
</feature>
<evidence type="ECO:0000256" key="6">
    <source>
        <dbReference type="ARBA" id="ARBA00022989"/>
    </source>
</evidence>
<evidence type="ECO:0000313" key="12">
    <source>
        <dbReference type="Proteomes" id="UP000799766"/>
    </source>
</evidence>
<proteinExistence type="inferred from homology"/>
<evidence type="ECO:0000259" key="10">
    <source>
        <dbReference type="Pfam" id="PF03151"/>
    </source>
</evidence>
<feature type="transmembrane region" description="Helical" evidence="9">
    <location>
        <begin position="46"/>
        <end position="67"/>
    </location>
</feature>
<name>A0A6A6NUZ2_9PEZI</name>
<keyword evidence="7 9" id="KW-0472">Membrane</keyword>
<feature type="transmembrane region" description="Helical" evidence="9">
    <location>
        <begin position="74"/>
        <end position="93"/>
    </location>
</feature>
<feature type="transmembrane region" description="Helical" evidence="9">
    <location>
        <begin position="291"/>
        <end position="311"/>
    </location>
</feature>
<evidence type="ECO:0000256" key="5">
    <source>
        <dbReference type="ARBA" id="ARBA00022692"/>
    </source>
</evidence>
<feature type="transmembrane region" description="Helical" evidence="9">
    <location>
        <begin position="364"/>
        <end position="388"/>
    </location>
</feature>
<dbReference type="AlphaFoldDB" id="A0A6A6NUZ2"/>